<reference evidence="1 2" key="1">
    <citation type="submission" date="2021-06" db="EMBL/GenBank/DDBJ databases">
        <title>Caerostris darwini draft genome.</title>
        <authorList>
            <person name="Kono N."/>
            <person name="Arakawa K."/>
        </authorList>
    </citation>
    <scope>NUCLEOTIDE SEQUENCE [LARGE SCALE GENOMIC DNA]</scope>
</reference>
<evidence type="ECO:0000313" key="2">
    <source>
        <dbReference type="Proteomes" id="UP001054837"/>
    </source>
</evidence>
<dbReference type="Proteomes" id="UP001054837">
    <property type="component" value="Unassembled WGS sequence"/>
</dbReference>
<gene>
    <name evidence="1" type="ORF">CDAR_437801</name>
</gene>
<comment type="caution">
    <text evidence="1">The sequence shown here is derived from an EMBL/GenBank/DDBJ whole genome shotgun (WGS) entry which is preliminary data.</text>
</comment>
<dbReference type="EMBL" id="BPLQ01002032">
    <property type="protein sequence ID" value="GIX87976.1"/>
    <property type="molecule type" value="Genomic_DNA"/>
</dbReference>
<keyword evidence="2" id="KW-1185">Reference proteome</keyword>
<dbReference type="AlphaFoldDB" id="A0AAV4NT78"/>
<evidence type="ECO:0000313" key="1">
    <source>
        <dbReference type="EMBL" id="GIX87976.1"/>
    </source>
</evidence>
<protein>
    <submittedName>
        <fullName evidence="1">Uncharacterized protein</fullName>
    </submittedName>
</protein>
<sequence>MDSFLLSFSVAGWSFYSNVMIDAAVATTGNRNRLPSEGEAIHYLEQKASAKPCFPCPLALPAPVGLSVAYTFGTQCPLFITHRGYSRHQSSPSVNSRHQTSPSGYSHHILLEFNVHCSTLIAAIRILHHHQAIRGIFFRKTMSTYR</sequence>
<organism evidence="1 2">
    <name type="scientific">Caerostris darwini</name>
    <dbReference type="NCBI Taxonomy" id="1538125"/>
    <lineage>
        <taxon>Eukaryota</taxon>
        <taxon>Metazoa</taxon>
        <taxon>Ecdysozoa</taxon>
        <taxon>Arthropoda</taxon>
        <taxon>Chelicerata</taxon>
        <taxon>Arachnida</taxon>
        <taxon>Araneae</taxon>
        <taxon>Araneomorphae</taxon>
        <taxon>Entelegynae</taxon>
        <taxon>Araneoidea</taxon>
        <taxon>Araneidae</taxon>
        <taxon>Caerostris</taxon>
    </lineage>
</organism>
<name>A0AAV4NT78_9ARAC</name>
<accession>A0AAV4NT78</accession>
<proteinExistence type="predicted"/>